<dbReference type="InterPro" id="IPR011006">
    <property type="entry name" value="CheY-like_superfamily"/>
</dbReference>
<evidence type="ECO:0000256" key="1">
    <source>
        <dbReference type="ARBA" id="ARBA00022553"/>
    </source>
</evidence>
<feature type="compositionally biased region" description="Basic and acidic residues" evidence="4">
    <location>
        <begin position="9"/>
        <end position="21"/>
    </location>
</feature>
<keyword evidence="7" id="KW-1185">Reference proteome</keyword>
<feature type="region of interest" description="Disordered" evidence="4">
    <location>
        <begin position="84"/>
        <end position="119"/>
    </location>
</feature>
<feature type="region of interest" description="Disordered" evidence="4">
    <location>
        <begin position="284"/>
        <end position="333"/>
    </location>
</feature>
<evidence type="ECO:0000256" key="2">
    <source>
        <dbReference type="ARBA" id="ARBA00023012"/>
    </source>
</evidence>
<evidence type="ECO:0000259" key="5">
    <source>
        <dbReference type="PROSITE" id="PS50110"/>
    </source>
</evidence>
<feature type="modified residue" description="4-aspartylphosphate" evidence="3">
    <location>
        <position position="454"/>
    </location>
</feature>
<dbReference type="GO" id="GO:1900445">
    <property type="term" value="P:positive regulation of filamentous growth of a population of unicellular organisms in response to biotic stimulus"/>
    <property type="evidence" value="ECO:0007669"/>
    <property type="project" value="UniProtKB-ARBA"/>
</dbReference>
<feature type="region of interest" description="Disordered" evidence="4">
    <location>
        <begin position="1"/>
        <end position="24"/>
    </location>
</feature>
<feature type="compositionally biased region" description="Polar residues" evidence="4">
    <location>
        <begin position="304"/>
        <end position="315"/>
    </location>
</feature>
<dbReference type="Pfam" id="PF00072">
    <property type="entry name" value="Response_reg"/>
    <property type="match status" value="1"/>
</dbReference>
<dbReference type="CDD" id="cd17546">
    <property type="entry name" value="REC_hyHK_CKI1_RcsC-like"/>
    <property type="match status" value="1"/>
</dbReference>
<dbReference type="GO" id="GO:0006950">
    <property type="term" value="P:response to stress"/>
    <property type="evidence" value="ECO:0007669"/>
    <property type="project" value="UniProtKB-ARBA"/>
</dbReference>
<dbReference type="PANTHER" id="PTHR45339">
    <property type="entry name" value="HYBRID SIGNAL TRANSDUCTION HISTIDINE KINASE J"/>
    <property type="match status" value="1"/>
</dbReference>
<feature type="region of interest" description="Disordered" evidence="4">
    <location>
        <begin position="369"/>
        <end position="388"/>
    </location>
</feature>
<dbReference type="AlphaFoldDB" id="A0AAX4H4X4"/>
<dbReference type="GO" id="GO:0000156">
    <property type="term" value="F:phosphorelay response regulator activity"/>
    <property type="evidence" value="ECO:0007669"/>
    <property type="project" value="UniProtKB-ARBA"/>
</dbReference>
<accession>A0AAX4H4X4</accession>
<dbReference type="GO" id="GO:0036180">
    <property type="term" value="P:filamentous growth of a population of unicellular organisms in response to biotic stimulus"/>
    <property type="evidence" value="ECO:0007669"/>
    <property type="project" value="UniProtKB-ARBA"/>
</dbReference>
<dbReference type="InterPro" id="IPR001789">
    <property type="entry name" value="Sig_transdc_resp-reg_receiver"/>
</dbReference>
<dbReference type="PANTHER" id="PTHR45339:SF1">
    <property type="entry name" value="HYBRID SIGNAL TRANSDUCTION HISTIDINE KINASE J"/>
    <property type="match status" value="1"/>
</dbReference>
<keyword evidence="2" id="KW-0902">Two-component regulatory system</keyword>
<feature type="region of interest" description="Disordered" evidence="4">
    <location>
        <begin position="201"/>
        <end position="223"/>
    </location>
</feature>
<name>A0AAX4H4X4_9ASCO</name>
<dbReference type="Proteomes" id="UP001338582">
    <property type="component" value="Chromosome 1"/>
</dbReference>
<dbReference type="Gene3D" id="3.40.50.2300">
    <property type="match status" value="1"/>
</dbReference>
<feature type="compositionally biased region" description="Polar residues" evidence="4">
    <location>
        <begin position="369"/>
        <end position="379"/>
    </location>
</feature>
<sequence>MGKHYTLYDQDHVGGSHERPGLSRSLKNSLRRVWVKRLTGTPTTIMVGPDQLIDDLKQAVVNKFPNSLARHFDPAEIQILVRVSGRENTTSGRRTNKKKPARNPALSSEDVAKSSQEWQDQDSVVALAPDQIVWDVINEYWGGAMSIEDAFIVDADANETMPPVPPIRRGLEDPYPPYFEQDANKLAEKLPLLQLRLTDARSPSSAPEQLYHHPRPQYPAGNNHLKNKTLLASPNFGTRMGLLVFSTSTVPGKHSTIIPSSSPGPYNQPNKLLTSQPVLLLPKNFSLGDQNGQKPAPFDEHKSNVSNVGIKQSRSSSHETSHKPHPHDLEKSTLMSKRISEGNGSTNSSADGHPQDQLLKAIPLSASSSKNHVTGSVTRSLDAKSSKLKNKTPLSTFEKVLPLISVLVVEDNSINQAILGAFLRKHKIHYHIAKNGQEAVDKWRKGGFHLVLMDIQLPVKSGIEATKEIRNLEKINRIGVFAQHELVGAVGGQGQEELTDDQKLDLDLFRSPVIIVALTASSNSSVDKKNALTAGCNDFLTKPVNLVWLQNKITEWGCMQALIDFDGWKDKRTLTLGSSGKDVKAGK</sequence>
<organism evidence="6 7">
    <name type="scientific">Australozyma saopauloensis</name>
    <dbReference type="NCBI Taxonomy" id="291208"/>
    <lineage>
        <taxon>Eukaryota</taxon>
        <taxon>Fungi</taxon>
        <taxon>Dikarya</taxon>
        <taxon>Ascomycota</taxon>
        <taxon>Saccharomycotina</taxon>
        <taxon>Pichiomycetes</taxon>
        <taxon>Metschnikowiaceae</taxon>
        <taxon>Australozyma</taxon>
    </lineage>
</organism>
<feature type="compositionally biased region" description="Basic and acidic residues" evidence="4">
    <location>
        <begin position="316"/>
        <end position="331"/>
    </location>
</feature>
<evidence type="ECO:0000313" key="7">
    <source>
        <dbReference type="Proteomes" id="UP001338582"/>
    </source>
</evidence>
<dbReference type="KEGG" id="asau:88171863"/>
<feature type="domain" description="Response regulatory" evidence="5">
    <location>
        <begin position="405"/>
        <end position="557"/>
    </location>
</feature>
<dbReference type="FunFam" id="3.40.50.2300:FF:000146">
    <property type="entry name" value="Putative two-component response regulator SSK1p"/>
    <property type="match status" value="1"/>
</dbReference>
<dbReference type="SUPFAM" id="SSF52172">
    <property type="entry name" value="CheY-like"/>
    <property type="match status" value="1"/>
</dbReference>
<evidence type="ECO:0000256" key="4">
    <source>
        <dbReference type="SAM" id="MobiDB-lite"/>
    </source>
</evidence>
<gene>
    <name evidence="6" type="ORF">PUMCH_000795</name>
</gene>
<dbReference type="RefSeq" id="XP_062875940.1">
    <property type="nucleotide sequence ID" value="XM_063019870.1"/>
</dbReference>
<evidence type="ECO:0000256" key="3">
    <source>
        <dbReference type="PROSITE-ProRule" id="PRU00169"/>
    </source>
</evidence>
<dbReference type="SMART" id="SM00448">
    <property type="entry name" value="REC"/>
    <property type="match status" value="1"/>
</dbReference>
<proteinExistence type="predicted"/>
<reference evidence="6 7" key="1">
    <citation type="submission" date="2023-10" db="EMBL/GenBank/DDBJ databases">
        <title>Draft Genome Sequence of Candida saopaulonensis from a very Premature Infant with Sepsis.</title>
        <authorList>
            <person name="Ning Y."/>
            <person name="Dai R."/>
            <person name="Xiao M."/>
            <person name="Xu Y."/>
            <person name="Yan Q."/>
            <person name="Zhang L."/>
        </authorList>
    </citation>
    <scope>NUCLEOTIDE SEQUENCE [LARGE SCALE GENOMIC DNA]</scope>
    <source>
        <strain evidence="6 7">19XY460</strain>
    </source>
</reference>
<keyword evidence="1 3" id="KW-0597">Phosphoprotein</keyword>
<dbReference type="GeneID" id="88171863"/>
<dbReference type="EMBL" id="CP138894">
    <property type="protein sequence ID" value="WPK23554.1"/>
    <property type="molecule type" value="Genomic_DNA"/>
</dbReference>
<protein>
    <recommendedName>
        <fullName evidence="5">Response regulatory domain-containing protein</fullName>
    </recommendedName>
</protein>
<dbReference type="PROSITE" id="PS50110">
    <property type="entry name" value="RESPONSE_REGULATORY"/>
    <property type="match status" value="1"/>
</dbReference>
<evidence type="ECO:0000313" key="6">
    <source>
        <dbReference type="EMBL" id="WPK23554.1"/>
    </source>
</evidence>